<keyword evidence="5 8" id="KW-1133">Transmembrane helix</keyword>
<evidence type="ECO:0000313" key="10">
    <source>
        <dbReference type="EMBL" id="KAK5996190.1"/>
    </source>
</evidence>
<gene>
    <name evidence="10" type="ORF">PT974_04618</name>
</gene>
<feature type="transmembrane region" description="Helical" evidence="8">
    <location>
        <begin position="77"/>
        <end position="100"/>
    </location>
</feature>
<evidence type="ECO:0000256" key="5">
    <source>
        <dbReference type="ARBA" id="ARBA00022989"/>
    </source>
</evidence>
<evidence type="ECO:0000256" key="4">
    <source>
        <dbReference type="ARBA" id="ARBA00022692"/>
    </source>
</evidence>
<feature type="transmembrane region" description="Helical" evidence="8">
    <location>
        <begin position="133"/>
        <end position="154"/>
    </location>
</feature>
<feature type="transmembrane region" description="Helical" evidence="8">
    <location>
        <begin position="166"/>
        <end position="185"/>
    </location>
</feature>
<reference evidence="10 11" key="1">
    <citation type="submission" date="2024-01" db="EMBL/GenBank/DDBJ databases">
        <title>Complete genome of Cladobotryum mycophilum ATHUM6906.</title>
        <authorList>
            <person name="Christinaki A.C."/>
            <person name="Myridakis A.I."/>
            <person name="Kouvelis V.N."/>
        </authorList>
    </citation>
    <scope>NUCLEOTIDE SEQUENCE [LARGE SCALE GENOMIC DNA]</scope>
    <source>
        <strain evidence="10 11">ATHUM6906</strain>
    </source>
</reference>
<dbReference type="Proteomes" id="UP001338125">
    <property type="component" value="Unassembled WGS sequence"/>
</dbReference>
<evidence type="ECO:0000256" key="6">
    <source>
        <dbReference type="ARBA" id="ARBA00023136"/>
    </source>
</evidence>
<dbReference type="PROSITE" id="PS50850">
    <property type="entry name" value="MFS"/>
    <property type="match status" value="1"/>
</dbReference>
<feature type="transmembrane region" description="Helical" evidence="8">
    <location>
        <begin position="269"/>
        <end position="291"/>
    </location>
</feature>
<keyword evidence="6 8" id="KW-0472">Membrane</keyword>
<feature type="transmembrane region" description="Helical" evidence="8">
    <location>
        <begin position="40"/>
        <end position="57"/>
    </location>
</feature>
<dbReference type="Gene3D" id="1.20.1250.20">
    <property type="entry name" value="MFS general substrate transporter like domains"/>
    <property type="match status" value="2"/>
</dbReference>
<dbReference type="SUPFAM" id="SSF103473">
    <property type="entry name" value="MFS general substrate transporter"/>
    <property type="match status" value="1"/>
</dbReference>
<dbReference type="Pfam" id="PF07690">
    <property type="entry name" value="MFS_1"/>
    <property type="match status" value="1"/>
</dbReference>
<feature type="transmembrane region" description="Helical" evidence="8">
    <location>
        <begin position="237"/>
        <end position="257"/>
    </location>
</feature>
<comment type="caution">
    <text evidence="10">The sequence shown here is derived from an EMBL/GenBank/DDBJ whole genome shotgun (WGS) entry which is preliminary data.</text>
</comment>
<comment type="similarity">
    <text evidence="2">Belongs to the major facilitator superfamily. TCR/Tet family.</text>
</comment>
<evidence type="ECO:0000256" key="1">
    <source>
        <dbReference type="ARBA" id="ARBA00004141"/>
    </source>
</evidence>
<feature type="transmembrane region" description="Helical" evidence="8">
    <location>
        <begin position="197"/>
        <end position="216"/>
    </location>
</feature>
<evidence type="ECO:0000256" key="3">
    <source>
        <dbReference type="ARBA" id="ARBA00022448"/>
    </source>
</evidence>
<evidence type="ECO:0000259" key="9">
    <source>
        <dbReference type="PROSITE" id="PS50850"/>
    </source>
</evidence>
<dbReference type="InterPro" id="IPR020846">
    <property type="entry name" value="MFS_dom"/>
</dbReference>
<keyword evidence="3" id="KW-0813">Transport</keyword>
<evidence type="ECO:0000313" key="11">
    <source>
        <dbReference type="Proteomes" id="UP001338125"/>
    </source>
</evidence>
<evidence type="ECO:0000256" key="8">
    <source>
        <dbReference type="SAM" id="Phobius"/>
    </source>
</evidence>
<feature type="compositionally biased region" description="Polar residues" evidence="7">
    <location>
        <begin position="1"/>
        <end position="17"/>
    </location>
</feature>
<comment type="subcellular location">
    <subcellularLocation>
        <location evidence="1">Membrane</location>
        <topology evidence="1">Multi-pass membrane protein</topology>
    </subcellularLocation>
</comment>
<feature type="compositionally biased region" description="Basic and acidic residues" evidence="7">
    <location>
        <begin position="18"/>
        <end position="29"/>
    </location>
</feature>
<dbReference type="PANTHER" id="PTHR23501">
    <property type="entry name" value="MAJOR FACILITATOR SUPERFAMILY"/>
    <property type="match status" value="1"/>
</dbReference>
<keyword evidence="11" id="KW-1185">Reference proteome</keyword>
<organism evidence="10 11">
    <name type="scientific">Cladobotryum mycophilum</name>
    <dbReference type="NCBI Taxonomy" id="491253"/>
    <lineage>
        <taxon>Eukaryota</taxon>
        <taxon>Fungi</taxon>
        <taxon>Dikarya</taxon>
        <taxon>Ascomycota</taxon>
        <taxon>Pezizomycotina</taxon>
        <taxon>Sordariomycetes</taxon>
        <taxon>Hypocreomycetidae</taxon>
        <taxon>Hypocreales</taxon>
        <taxon>Hypocreaceae</taxon>
        <taxon>Cladobotryum</taxon>
    </lineage>
</organism>
<feature type="transmembrane region" description="Helical" evidence="8">
    <location>
        <begin position="372"/>
        <end position="391"/>
    </location>
</feature>
<dbReference type="InterPro" id="IPR036259">
    <property type="entry name" value="MFS_trans_sf"/>
</dbReference>
<name>A0ABR0SVF8_9HYPO</name>
<protein>
    <submittedName>
        <fullName evidence="10">Efflux pump patC</fullName>
    </submittedName>
</protein>
<dbReference type="EMBL" id="JAVFKD010000004">
    <property type="protein sequence ID" value="KAK5996190.1"/>
    <property type="molecule type" value="Genomic_DNA"/>
</dbReference>
<evidence type="ECO:0000256" key="7">
    <source>
        <dbReference type="SAM" id="MobiDB-lite"/>
    </source>
</evidence>
<accession>A0ABR0SVF8</accession>
<keyword evidence="4 8" id="KW-0812">Transmembrane</keyword>
<dbReference type="InterPro" id="IPR011701">
    <property type="entry name" value="MFS"/>
</dbReference>
<feature type="transmembrane region" description="Helical" evidence="8">
    <location>
        <begin position="403"/>
        <end position="426"/>
    </location>
</feature>
<feature type="transmembrane region" description="Helical" evidence="8">
    <location>
        <begin position="311"/>
        <end position="334"/>
    </location>
</feature>
<feature type="transmembrane region" description="Helical" evidence="8">
    <location>
        <begin position="516"/>
        <end position="534"/>
    </location>
</feature>
<sequence>MEQISTSDLDVTSPTRNPEQHSMDNKGDETPVRTIGGLRWALVCISLYISIFIYGLDTTIAADVQGSVVEAFGHVEQLAWVGAGFPLGSVSVILLNGVLYTIFNMKWIYIASMVLFEAGSAICGAAPTMTALIVGRVIAGAGGSGVFMGCLNYFSSLTTPKERGLYVTGTGFCWGIGAVIGPVIGGSFVESSATWRWAFYINLIVGAAFAPVYLAGLPPIHPVTGLSVMSRVKKIDFLGLFLGAGVWVSFTMAFTMAGGQWPWNDGRTITTIVVFVAVLVVFAIQQTFSLLTTPEDRSFPIHLLKSQSQVLLYIGTAANITSLFVIVYFIPIYFQFVHGDSALQAAIRLLPFVVVTVCFNLSAGHLLSKIRYYMPIFVVSGLLMTIGGSLLTAFLDPKTPSSYIYGFSVITAVGTGLTLQIGYAVATLEAPKHMGDALSLQNIAQIGSTVISLVIAGQVFQSTATRNLTRVLAGTGFTEAEIRSAIAGAQSRIFEEISGTLREQAVLAITKAMQRSFVLVCVGGGVLTISGLFMKREKLFGEIVQVGA</sequence>
<dbReference type="PANTHER" id="PTHR23501:SF12">
    <property type="entry name" value="MAJOR FACILITATOR SUPERFAMILY (MFS) PROFILE DOMAIN-CONTAINING PROTEIN-RELATED"/>
    <property type="match status" value="1"/>
</dbReference>
<feature type="domain" description="Major facilitator superfamily (MFS) profile" evidence="9">
    <location>
        <begin position="43"/>
        <end position="539"/>
    </location>
</feature>
<evidence type="ECO:0000256" key="2">
    <source>
        <dbReference type="ARBA" id="ARBA00007520"/>
    </source>
</evidence>
<feature type="transmembrane region" description="Helical" evidence="8">
    <location>
        <begin position="107"/>
        <end position="127"/>
    </location>
</feature>
<feature type="transmembrane region" description="Helical" evidence="8">
    <location>
        <begin position="346"/>
        <end position="367"/>
    </location>
</feature>
<proteinExistence type="inferred from homology"/>
<feature type="region of interest" description="Disordered" evidence="7">
    <location>
        <begin position="1"/>
        <end position="29"/>
    </location>
</feature>